<evidence type="ECO:0000313" key="3">
    <source>
        <dbReference type="Proteomes" id="UP000469185"/>
    </source>
</evidence>
<dbReference type="PANTHER" id="PTHR18964">
    <property type="entry name" value="ROK (REPRESSOR, ORF, KINASE) FAMILY"/>
    <property type="match status" value="1"/>
</dbReference>
<name>A0A6N9YLI9_9ACTN</name>
<gene>
    <name evidence="2" type="ORF">G1H11_11535</name>
</gene>
<proteinExistence type="inferred from homology"/>
<dbReference type="EMBL" id="JAAGOB010000005">
    <property type="protein sequence ID" value="NED95941.1"/>
    <property type="molecule type" value="Genomic_DNA"/>
</dbReference>
<dbReference type="SUPFAM" id="SSF53067">
    <property type="entry name" value="Actin-like ATPase domain"/>
    <property type="match status" value="1"/>
</dbReference>
<organism evidence="2 3">
    <name type="scientific">Phytoactinopolyspora alkaliphila</name>
    <dbReference type="NCBI Taxonomy" id="1783498"/>
    <lineage>
        <taxon>Bacteria</taxon>
        <taxon>Bacillati</taxon>
        <taxon>Actinomycetota</taxon>
        <taxon>Actinomycetes</taxon>
        <taxon>Jiangellales</taxon>
        <taxon>Jiangellaceae</taxon>
        <taxon>Phytoactinopolyspora</taxon>
    </lineage>
</organism>
<dbReference type="InterPro" id="IPR000600">
    <property type="entry name" value="ROK"/>
</dbReference>
<dbReference type="PANTHER" id="PTHR18964:SF149">
    <property type="entry name" value="BIFUNCTIONAL UDP-N-ACETYLGLUCOSAMINE 2-EPIMERASE_N-ACETYLMANNOSAMINE KINASE"/>
    <property type="match status" value="1"/>
</dbReference>
<accession>A0A6N9YLI9</accession>
<evidence type="ECO:0000313" key="2">
    <source>
        <dbReference type="EMBL" id="NED95941.1"/>
    </source>
</evidence>
<comment type="similarity">
    <text evidence="1">Belongs to the ROK (NagC/XylR) family.</text>
</comment>
<dbReference type="Gene3D" id="3.30.420.40">
    <property type="match status" value="2"/>
</dbReference>
<reference evidence="2 3" key="1">
    <citation type="submission" date="2020-02" db="EMBL/GenBank/DDBJ databases">
        <authorList>
            <person name="Li X.-J."/>
            <person name="Feng X.-M."/>
        </authorList>
    </citation>
    <scope>NUCLEOTIDE SEQUENCE [LARGE SCALE GENOMIC DNA]</scope>
    <source>
        <strain evidence="2 3">CGMCC 4.7225</strain>
    </source>
</reference>
<comment type="caution">
    <text evidence="2">The sequence shown here is derived from an EMBL/GenBank/DDBJ whole genome shotgun (WGS) entry which is preliminary data.</text>
</comment>
<sequence>MSAPQPAVLSLDIGGTKLAVGVVTSDGTVHGLLVEPTRREEGPQSVIARLFDMGRRSVARAGLDVAAVGISCGGPLDGPRGILLCPPHLPGWIDIPLGEMARIEFGVPAFLENDATAAALGEHRFGAGRGASTMLYLTISTGVGGGSVVHGKLHRGAAGNGGELGHVVVRPGGRICTCGRKGCLEAYVSGSSIAERAAEALATEPASALAGVSPLTSAEVAEAARGNDQLARRIWDETTEVLGQAVTDLVNIFEPELVILGGGVTRSGAMLLEPVAEVVARDAMPPAAKSAHVVLAGLGDVVCVAGAGVVALDALAGVDHG</sequence>
<dbReference type="RefSeq" id="WP_163818698.1">
    <property type="nucleotide sequence ID" value="NZ_JAAGOB010000005.1"/>
</dbReference>
<dbReference type="Proteomes" id="UP000469185">
    <property type="component" value="Unassembled WGS sequence"/>
</dbReference>
<keyword evidence="3" id="KW-1185">Reference proteome</keyword>
<dbReference type="AlphaFoldDB" id="A0A6N9YLI9"/>
<dbReference type="Pfam" id="PF00480">
    <property type="entry name" value="ROK"/>
    <property type="match status" value="1"/>
</dbReference>
<evidence type="ECO:0000256" key="1">
    <source>
        <dbReference type="ARBA" id="ARBA00006479"/>
    </source>
</evidence>
<protein>
    <submittedName>
        <fullName evidence="2">ROK family protein</fullName>
    </submittedName>
</protein>
<dbReference type="InterPro" id="IPR043129">
    <property type="entry name" value="ATPase_NBD"/>
</dbReference>